<dbReference type="FunFam" id="3.40.309.10:FF:000004">
    <property type="entry name" value="Succinate-semialdehyde dehydrogenase I"/>
    <property type="match status" value="1"/>
</dbReference>
<dbReference type="FunFam" id="3.40.605.10:FF:000005">
    <property type="entry name" value="Succinate-semialdehyde dehydrogenase I"/>
    <property type="match status" value="1"/>
</dbReference>
<dbReference type="Gene3D" id="3.40.309.10">
    <property type="entry name" value="Aldehyde Dehydrogenase, Chain A, domain 2"/>
    <property type="match status" value="1"/>
</dbReference>
<dbReference type="Pfam" id="PF00171">
    <property type="entry name" value="Aldedh"/>
    <property type="match status" value="1"/>
</dbReference>
<dbReference type="NCBIfam" id="TIGR01780">
    <property type="entry name" value="SSADH"/>
    <property type="match status" value="1"/>
</dbReference>
<dbReference type="GO" id="GO:0004777">
    <property type="term" value="F:succinate-semialdehyde dehydrogenase (NAD+) activity"/>
    <property type="evidence" value="ECO:0007669"/>
    <property type="project" value="TreeGrafter"/>
</dbReference>
<accession>A0A918U8G2</accession>
<dbReference type="CDD" id="cd07103">
    <property type="entry name" value="ALDH_F5_SSADH_GabD"/>
    <property type="match status" value="1"/>
</dbReference>
<dbReference type="PANTHER" id="PTHR43353">
    <property type="entry name" value="SUCCINATE-SEMIALDEHYDE DEHYDROGENASE, MITOCHONDRIAL"/>
    <property type="match status" value="1"/>
</dbReference>
<dbReference type="InterPro" id="IPR016163">
    <property type="entry name" value="Ald_DH_C"/>
</dbReference>
<dbReference type="NCBIfam" id="NF008415">
    <property type="entry name" value="PRK11241.1"/>
    <property type="match status" value="1"/>
</dbReference>
<organism evidence="6 7">
    <name type="scientific">Paludibacterium paludis</name>
    <dbReference type="NCBI Taxonomy" id="1225769"/>
    <lineage>
        <taxon>Bacteria</taxon>
        <taxon>Pseudomonadati</taxon>
        <taxon>Pseudomonadota</taxon>
        <taxon>Betaproteobacteria</taxon>
        <taxon>Neisseriales</taxon>
        <taxon>Chromobacteriaceae</taxon>
        <taxon>Paludibacterium</taxon>
    </lineage>
</organism>
<dbReference type="SUPFAM" id="SSF53720">
    <property type="entry name" value="ALDH-like"/>
    <property type="match status" value="1"/>
</dbReference>
<evidence type="ECO:0000256" key="2">
    <source>
        <dbReference type="ARBA" id="ARBA00023002"/>
    </source>
</evidence>
<dbReference type="GO" id="GO:0009450">
    <property type="term" value="P:gamma-aminobutyric acid catabolic process"/>
    <property type="evidence" value="ECO:0007669"/>
    <property type="project" value="InterPro"/>
</dbReference>
<feature type="active site" evidence="3">
    <location>
        <position position="256"/>
    </location>
</feature>
<protein>
    <submittedName>
        <fullName evidence="6">Glutarate-semialdehyde dehydrogenase DavD</fullName>
    </submittedName>
</protein>
<dbReference type="InterPro" id="IPR016160">
    <property type="entry name" value="Ald_DH_CS_CYS"/>
</dbReference>
<comment type="similarity">
    <text evidence="1 4">Belongs to the aldehyde dehydrogenase family.</text>
</comment>
<dbReference type="PANTHER" id="PTHR43353:SF5">
    <property type="entry name" value="SUCCINATE-SEMIALDEHYDE DEHYDROGENASE, MITOCHONDRIAL"/>
    <property type="match status" value="1"/>
</dbReference>
<dbReference type="InterPro" id="IPR016161">
    <property type="entry name" value="Ald_DH/histidinol_DH"/>
</dbReference>
<dbReference type="InterPro" id="IPR029510">
    <property type="entry name" value="Ald_DH_CS_GLU"/>
</dbReference>
<reference evidence="6" key="1">
    <citation type="journal article" date="2014" name="Int. J. Syst. Evol. Microbiol.">
        <title>Complete genome sequence of Corynebacterium casei LMG S-19264T (=DSM 44701T), isolated from a smear-ripened cheese.</title>
        <authorList>
            <consortium name="US DOE Joint Genome Institute (JGI-PGF)"/>
            <person name="Walter F."/>
            <person name="Albersmeier A."/>
            <person name="Kalinowski J."/>
            <person name="Ruckert C."/>
        </authorList>
    </citation>
    <scope>NUCLEOTIDE SEQUENCE</scope>
    <source>
        <strain evidence="6">KCTC 32182</strain>
    </source>
</reference>
<dbReference type="Gene3D" id="3.40.605.10">
    <property type="entry name" value="Aldehyde Dehydrogenase, Chain A, domain 1"/>
    <property type="match status" value="1"/>
</dbReference>
<comment type="caution">
    <text evidence="6">The sequence shown here is derived from an EMBL/GenBank/DDBJ whole genome shotgun (WGS) entry which is preliminary data.</text>
</comment>
<evidence type="ECO:0000256" key="3">
    <source>
        <dbReference type="PROSITE-ProRule" id="PRU10007"/>
    </source>
</evidence>
<keyword evidence="7" id="KW-1185">Reference proteome</keyword>
<evidence type="ECO:0000256" key="1">
    <source>
        <dbReference type="ARBA" id="ARBA00009986"/>
    </source>
</evidence>
<reference evidence="6" key="2">
    <citation type="submission" date="2020-09" db="EMBL/GenBank/DDBJ databases">
        <authorList>
            <person name="Sun Q."/>
            <person name="Kim S."/>
        </authorList>
    </citation>
    <scope>NUCLEOTIDE SEQUENCE</scope>
    <source>
        <strain evidence="6">KCTC 32182</strain>
    </source>
</reference>
<evidence type="ECO:0000313" key="6">
    <source>
        <dbReference type="EMBL" id="GGY08688.1"/>
    </source>
</evidence>
<name>A0A918U8G2_9NEIS</name>
<dbReference type="GO" id="GO:0005829">
    <property type="term" value="C:cytosol"/>
    <property type="evidence" value="ECO:0007669"/>
    <property type="project" value="TreeGrafter"/>
</dbReference>
<dbReference type="AlphaFoldDB" id="A0A918U8G2"/>
<evidence type="ECO:0000313" key="7">
    <source>
        <dbReference type="Proteomes" id="UP000645257"/>
    </source>
</evidence>
<gene>
    <name evidence="6" type="primary">davD</name>
    <name evidence="6" type="ORF">GCM10011289_09340</name>
</gene>
<dbReference type="RefSeq" id="WP_189531725.1">
    <property type="nucleotide sequence ID" value="NZ_BMYX01000003.1"/>
</dbReference>
<dbReference type="InterPro" id="IPR015590">
    <property type="entry name" value="Aldehyde_DH_dom"/>
</dbReference>
<dbReference type="PROSITE" id="PS00070">
    <property type="entry name" value="ALDEHYDE_DEHYDR_CYS"/>
    <property type="match status" value="1"/>
</dbReference>
<dbReference type="InterPro" id="IPR010102">
    <property type="entry name" value="Succ_semiAld_DH"/>
</dbReference>
<dbReference type="PROSITE" id="PS00687">
    <property type="entry name" value="ALDEHYDE_DEHYDR_GLU"/>
    <property type="match status" value="1"/>
</dbReference>
<feature type="domain" description="Aldehyde dehydrogenase" evidence="5">
    <location>
        <begin position="20"/>
        <end position="478"/>
    </location>
</feature>
<dbReference type="EMBL" id="BMYX01000003">
    <property type="protein sequence ID" value="GGY08688.1"/>
    <property type="molecule type" value="Genomic_DNA"/>
</dbReference>
<dbReference type="InterPro" id="IPR050740">
    <property type="entry name" value="Aldehyde_DH_Superfamily"/>
</dbReference>
<sequence length="486" mass="52047">MIDLKDPGLFRQQAYLDGKWHDADNGATIAVDNPATGETIARVPDMGGAETERAIAAAERAFASWRRTTARERARLLRAWFDLIVAHQEDLARLLTTEQGKPLAEARGEIAYGASYIEWYAEEAKRIYGDTIPQSQNDKRIIVMREPIGVAAAITPWNFPNAMITRKAAPALAAGCPIVVRPASQTPLSALALAELAHRAGIPPGVFTVITGGSSAIGAVLTGSDTVRKFSFTGSTEVGRKLIAQCAPTVKKVSMELGGNAPFIVFDDADLDAAVEGALISKFRNAGQTCVCANRLYVQSGIHDTFVARLAEAVDKLKVGNGVENGVNQGPLIDDKAIGKVEEHIADAVALGAKLVSGGRRHELGGRFFQPTLLTGVTGAMKVAKEETFGPLAPVFRFDTEEEVIGYANDTEFGLASYFYSRDIGRIFRVAEALEYGMVAVNTGILSNEAAPFGGVKQSGLGREGSHYGIDDYLEIKYLCLGGIDR</sequence>
<keyword evidence="2 4" id="KW-0560">Oxidoreductase</keyword>
<dbReference type="Proteomes" id="UP000645257">
    <property type="component" value="Unassembled WGS sequence"/>
</dbReference>
<evidence type="ECO:0000259" key="5">
    <source>
        <dbReference type="Pfam" id="PF00171"/>
    </source>
</evidence>
<evidence type="ECO:0000256" key="4">
    <source>
        <dbReference type="RuleBase" id="RU003345"/>
    </source>
</evidence>
<dbReference type="InterPro" id="IPR016162">
    <property type="entry name" value="Ald_DH_N"/>
</dbReference>
<proteinExistence type="inferred from homology"/>